<comment type="caution">
    <text evidence="1">The sequence shown here is derived from an EMBL/GenBank/DDBJ whole genome shotgun (WGS) entry which is preliminary data.</text>
</comment>
<evidence type="ECO:0000313" key="2">
    <source>
        <dbReference type="Proteomes" id="UP000051048"/>
    </source>
</evidence>
<accession>A0A0R1TKI8</accession>
<protein>
    <recommendedName>
        <fullName evidence="3">Phage head-tail adaptor</fullName>
    </recommendedName>
</protein>
<name>A0A0R1TKI8_9LACO</name>
<dbReference type="EMBL" id="AZFH01000031">
    <property type="protein sequence ID" value="KRL81805.1"/>
    <property type="molecule type" value="Genomic_DNA"/>
</dbReference>
<proteinExistence type="predicted"/>
<evidence type="ECO:0000313" key="1">
    <source>
        <dbReference type="EMBL" id="KRL81805.1"/>
    </source>
</evidence>
<sequence length="123" mass="14340">MPFYIDMTGVLNAFKTEVTFYQEKSGYDDFGRWQTEEETKKTVYEPFVPNNRQGLYSIVTALRETGKTSQYNAVWISAETVEPNTRVEHKGKFYRVSDVKDLTDYSNVTIYYLESEEKTDGNV</sequence>
<dbReference type="Proteomes" id="UP000051048">
    <property type="component" value="Unassembled WGS sequence"/>
</dbReference>
<dbReference type="STRING" id="1423740.FC36_GL001400"/>
<gene>
    <name evidence="1" type="ORF">FC36_GL001400</name>
</gene>
<reference evidence="1 2" key="1">
    <citation type="journal article" date="2015" name="Genome Announc.">
        <title>Expanding the biotechnology potential of lactobacilli through comparative genomics of 213 strains and associated genera.</title>
        <authorList>
            <person name="Sun Z."/>
            <person name="Harris H.M."/>
            <person name="McCann A."/>
            <person name="Guo C."/>
            <person name="Argimon S."/>
            <person name="Zhang W."/>
            <person name="Yang X."/>
            <person name="Jeffery I.B."/>
            <person name="Cooney J.C."/>
            <person name="Kagawa T.F."/>
            <person name="Liu W."/>
            <person name="Song Y."/>
            <person name="Salvetti E."/>
            <person name="Wrobel A."/>
            <person name="Rasinkangas P."/>
            <person name="Parkhill J."/>
            <person name="Rea M.C."/>
            <person name="O'Sullivan O."/>
            <person name="Ritari J."/>
            <person name="Douillard F.P."/>
            <person name="Paul Ross R."/>
            <person name="Yang R."/>
            <person name="Briner A.E."/>
            <person name="Felis G.E."/>
            <person name="de Vos W.M."/>
            <person name="Barrangou R."/>
            <person name="Klaenhammer T.R."/>
            <person name="Caufield P.W."/>
            <person name="Cui Y."/>
            <person name="Zhang H."/>
            <person name="O'Toole P.W."/>
        </authorList>
    </citation>
    <scope>NUCLEOTIDE SEQUENCE [LARGE SCALE GENOMIC DNA]</scope>
    <source>
        <strain evidence="1 2">DSM 15833</strain>
    </source>
</reference>
<evidence type="ECO:0008006" key="3">
    <source>
        <dbReference type="Google" id="ProtNLM"/>
    </source>
</evidence>
<dbReference type="PATRIC" id="fig|1423740.3.peg.1509"/>
<dbReference type="RefSeq" id="WP_025021010.1">
    <property type="nucleotide sequence ID" value="NZ_AZFH01000031.1"/>
</dbReference>
<dbReference type="AlphaFoldDB" id="A0A0R1TKI8"/>
<organism evidence="1 2">
    <name type="scientific">Ligilactobacillus equi DSM 15833 = JCM 10991</name>
    <dbReference type="NCBI Taxonomy" id="1423740"/>
    <lineage>
        <taxon>Bacteria</taxon>
        <taxon>Bacillati</taxon>
        <taxon>Bacillota</taxon>
        <taxon>Bacilli</taxon>
        <taxon>Lactobacillales</taxon>
        <taxon>Lactobacillaceae</taxon>
        <taxon>Ligilactobacillus</taxon>
    </lineage>
</organism>